<feature type="transmembrane region" description="Helical" evidence="1">
    <location>
        <begin position="206"/>
        <end position="227"/>
    </location>
</feature>
<organism evidence="2 3">
    <name type="scientific">Paraclostridium sordellii</name>
    <name type="common">Clostridium sordellii</name>
    <dbReference type="NCBI Taxonomy" id="1505"/>
    <lineage>
        <taxon>Bacteria</taxon>
        <taxon>Bacillati</taxon>
        <taxon>Bacillota</taxon>
        <taxon>Clostridia</taxon>
        <taxon>Peptostreptococcales</taxon>
        <taxon>Peptostreptococcaceae</taxon>
        <taxon>Paraclostridium</taxon>
    </lineage>
</organism>
<gene>
    <name evidence="2" type="ORF">R28058_21611</name>
</gene>
<name>A0A0C7G7E5_PARSO</name>
<reference evidence="2 3" key="1">
    <citation type="submission" date="2015-01" db="EMBL/GenBank/DDBJ databases">
        <authorList>
            <person name="Aslett A.Martin."/>
            <person name="De Silva Nishadi"/>
        </authorList>
    </citation>
    <scope>NUCLEOTIDE SEQUENCE [LARGE SCALE GENOMIC DNA]</scope>
    <source>
        <strain evidence="2 3">R28058</strain>
    </source>
</reference>
<dbReference type="RefSeq" id="WP_055336242.1">
    <property type="nucleotide sequence ID" value="NZ_CDNF01000014.1"/>
</dbReference>
<dbReference type="AlphaFoldDB" id="A0A0C7G7E5"/>
<evidence type="ECO:0000313" key="3">
    <source>
        <dbReference type="Proteomes" id="UP000049127"/>
    </source>
</evidence>
<keyword evidence="1" id="KW-0812">Transmembrane</keyword>
<dbReference type="OrthoDB" id="3196385at2"/>
<dbReference type="Proteomes" id="UP000049127">
    <property type="component" value="Unassembled WGS sequence"/>
</dbReference>
<accession>A0A0C7G7E5</accession>
<keyword evidence="1" id="KW-0472">Membrane</keyword>
<dbReference type="EMBL" id="CEKZ01000003">
    <property type="protein sequence ID" value="CEQ04428.1"/>
    <property type="molecule type" value="Genomic_DNA"/>
</dbReference>
<protein>
    <submittedName>
        <fullName evidence="2">Uncharacterized protein</fullName>
    </submittedName>
</protein>
<proteinExistence type="predicted"/>
<evidence type="ECO:0000256" key="1">
    <source>
        <dbReference type="SAM" id="Phobius"/>
    </source>
</evidence>
<evidence type="ECO:0000313" key="2">
    <source>
        <dbReference type="EMBL" id="CEQ04428.1"/>
    </source>
</evidence>
<sequence length="372" mass="42538">MTKILKSKYNSSGERCVDSCLHYGELRFINEDGSPVNIEIPMDKYEEAIGDFADRRKEGMTQSTLEPKKILKRGNFTYNQAKLIANEGKVKGIDFFNIDGSVETEHILGMSGCIEYALSIWNGDSKEDALFKSIIRSIKVFGEDFIHSLSLDNTVDETEYIRFANNLNSTSNSLDLKLYQYKNHAIDEKIYLEDEKSYEKINNVKLTSGVLGGLLTFFILGVFTQYGKLIDNTIVYLILNVIFIGLGSFVSVKVSKFILENYIKNTNKEVMQMFNEEVERVSYENLLTEKEIYIILKNVTKGEFSQLLLDMKGSVNKKISSINIVNKESKFILDARKYVILPNEYEIKQALAILVNEYKEKLEVEYDVGSID</sequence>
<keyword evidence="1" id="KW-1133">Transmembrane helix</keyword>
<feature type="transmembrane region" description="Helical" evidence="1">
    <location>
        <begin position="233"/>
        <end position="252"/>
    </location>
</feature>